<keyword evidence="3 6" id="KW-0067">ATP-binding</keyword>
<gene>
    <name evidence="6" type="ORF">EF384_00150</name>
</gene>
<dbReference type="EMBL" id="RKMG01000001">
    <property type="protein sequence ID" value="RPA65449.1"/>
    <property type="molecule type" value="Genomic_DNA"/>
</dbReference>
<comment type="caution">
    <text evidence="6">The sequence shown here is derived from an EMBL/GenBank/DDBJ whole genome shotgun (WGS) entry which is preliminary data.</text>
</comment>
<dbReference type="InterPro" id="IPR032524">
    <property type="entry name" value="ABC_tran_C"/>
</dbReference>
<dbReference type="InterPro" id="IPR003593">
    <property type="entry name" value="AAA+_ATPase"/>
</dbReference>
<dbReference type="InterPro" id="IPR017871">
    <property type="entry name" value="ABC_transporter-like_CS"/>
</dbReference>
<evidence type="ECO:0000259" key="5">
    <source>
        <dbReference type="PROSITE" id="PS50893"/>
    </source>
</evidence>
<dbReference type="PROSITE" id="PS50893">
    <property type="entry name" value="ABC_TRANSPORTER_2"/>
    <property type="match status" value="2"/>
</dbReference>
<protein>
    <submittedName>
        <fullName evidence="6">ABC transporter ATP-binding protein</fullName>
    </submittedName>
</protein>
<dbReference type="GO" id="GO:0005524">
    <property type="term" value="F:ATP binding"/>
    <property type="evidence" value="ECO:0007669"/>
    <property type="project" value="UniProtKB-KW"/>
</dbReference>
<dbReference type="Pfam" id="PF00005">
    <property type="entry name" value="ABC_tran"/>
    <property type="match status" value="2"/>
</dbReference>
<name>A0A3N4GR62_9LACT</name>
<dbReference type="SMART" id="SM00382">
    <property type="entry name" value="AAA"/>
    <property type="match status" value="2"/>
</dbReference>
<dbReference type="RefSeq" id="WP_123778984.1">
    <property type="nucleotide sequence ID" value="NZ_RKMG01000001.1"/>
</dbReference>
<dbReference type="PROSITE" id="PS00211">
    <property type="entry name" value="ABC_TRANSPORTER_1"/>
    <property type="match status" value="2"/>
</dbReference>
<dbReference type="Proteomes" id="UP000273977">
    <property type="component" value="Unassembled WGS sequence"/>
</dbReference>
<dbReference type="Pfam" id="PF16326">
    <property type="entry name" value="ABC_tran_CTD"/>
    <property type="match status" value="1"/>
</dbReference>
<dbReference type="InterPro" id="IPR032781">
    <property type="entry name" value="ABC_tran_Xtn"/>
</dbReference>
<feature type="domain" description="ABC transporter" evidence="5">
    <location>
        <begin position="4"/>
        <end position="263"/>
    </location>
</feature>
<sequence>MIILQGANLARRYGVEVIFENVQMTIQHNSRIALVGRNGAGKSTLLKMLANIEEPDEGQVSLTKGTTIAYMDQHTAVSGDRTIYEEMVSVFEPVIKMLKDSEEAAAALADEKLMQDPEAYQTALNRYDQLQEDLIRFNAYGYESEIRMVLHGFQFFDEDYDRKISTLSGGQRTRLALAKILLEKRDLLILDEPTNHLDIDTLTWLESYLPKYPGALLIVSHDRYFLDAVTNETYEMAHQGIDYYKGNYSFYLAERTQRLTLQMKAYEKQQEEIAKLEDYVARNLVRASTTKMAQSRRKQLEKMDKIKKPLQDEKSARIQFSVAEESGNDVLQTNNLAVGYSPDKILSEPISFQMRKQEAIAIVGPNGVGKSTLLKTIIKQIPAIKGTINYGAHLQIGYYDQELGNLNSRKDVLHELWDEHPTMMERDIRTILGSFLFTGNDVNKIVNSLSGGEKARLELAKLALEHDNFLILDEPTNHLDIDSKEVLENALIEYDGTLLFVSHDRYFINRVATSVLEISAEGSTLYLGDYDYYIAKKEAEAERLALLEAENNANQATPSVDNTAAPSDNKQAFQMSKDKQREQRKLERQLTQYEDDLAAIEEEIEAIQLEMTKPEYLDDFTKLNDLNETLQTKQAEQESLMEAWEETSIALEEL</sequence>
<keyword evidence="2" id="KW-0547">Nucleotide-binding</keyword>
<dbReference type="OrthoDB" id="9760950at2"/>
<keyword evidence="7" id="KW-1185">Reference proteome</keyword>
<dbReference type="InterPro" id="IPR003439">
    <property type="entry name" value="ABC_transporter-like_ATP-bd"/>
</dbReference>
<accession>A0A3N4GR62</accession>
<dbReference type="Gene3D" id="1.10.287.380">
    <property type="entry name" value="Valyl-tRNA synthetase, C-terminal domain"/>
    <property type="match status" value="1"/>
</dbReference>
<organism evidence="6 7">
    <name type="scientific">Aerococcus agrisoli</name>
    <dbReference type="NCBI Taxonomy" id="2487350"/>
    <lineage>
        <taxon>Bacteria</taxon>
        <taxon>Bacillati</taxon>
        <taxon>Bacillota</taxon>
        <taxon>Bacilli</taxon>
        <taxon>Lactobacillales</taxon>
        <taxon>Aerococcaceae</taxon>
        <taxon>Aerococcus</taxon>
    </lineage>
</organism>
<feature type="compositionally biased region" description="Polar residues" evidence="4">
    <location>
        <begin position="555"/>
        <end position="574"/>
    </location>
</feature>
<dbReference type="SUPFAM" id="SSF52540">
    <property type="entry name" value="P-loop containing nucleoside triphosphate hydrolases"/>
    <property type="match status" value="2"/>
</dbReference>
<evidence type="ECO:0000313" key="7">
    <source>
        <dbReference type="Proteomes" id="UP000273977"/>
    </source>
</evidence>
<dbReference type="InterPro" id="IPR037118">
    <property type="entry name" value="Val-tRNA_synth_C_sf"/>
</dbReference>
<dbReference type="CDD" id="cd03221">
    <property type="entry name" value="ABCF_EF-3"/>
    <property type="match status" value="2"/>
</dbReference>
<keyword evidence="1" id="KW-0677">Repeat</keyword>
<reference evidence="6 7" key="1">
    <citation type="submission" date="2018-11" db="EMBL/GenBank/DDBJ databases">
        <title>Aerococcus sp. SJQ22, whole genome shotgun sequence.</title>
        <authorList>
            <person name="Sun L."/>
            <person name="Gao X."/>
            <person name="Chen W."/>
            <person name="Huang K."/>
        </authorList>
    </citation>
    <scope>NUCLEOTIDE SEQUENCE [LARGE SCALE GENOMIC DNA]</scope>
    <source>
        <strain evidence="6 7">SJQ22</strain>
    </source>
</reference>
<dbReference type="PANTHER" id="PTHR42855:SF2">
    <property type="entry name" value="DRUG RESISTANCE ABC TRANSPORTER,ATP-BINDING PROTEIN"/>
    <property type="match status" value="1"/>
</dbReference>
<dbReference type="GO" id="GO:0016887">
    <property type="term" value="F:ATP hydrolysis activity"/>
    <property type="evidence" value="ECO:0007669"/>
    <property type="project" value="InterPro"/>
</dbReference>
<dbReference type="PANTHER" id="PTHR42855">
    <property type="entry name" value="ABC TRANSPORTER ATP-BINDING SUBUNIT"/>
    <property type="match status" value="1"/>
</dbReference>
<dbReference type="FunFam" id="3.40.50.300:FF:000309">
    <property type="entry name" value="ABC transporter ATP-binding protein"/>
    <property type="match status" value="1"/>
</dbReference>
<evidence type="ECO:0000256" key="3">
    <source>
        <dbReference type="ARBA" id="ARBA00022840"/>
    </source>
</evidence>
<proteinExistence type="predicted"/>
<dbReference type="InterPro" id="IPR051309">
    <property type="entry name" value="ABCF_ATPase"/>
</dbReference>
<feature type="domain" description="ABC transporter" evidence="5">
    <location>
        <begin position="331"/>
        <end position="546"/>
    </location>
</feature>
<evidence type="ECO:0000256" key="1">
    <source>
        <dbReference type="ARBA" id="ARBA00022737"/>
    </source>
</evidence>
<dbReference type="FunFam" id="3.40.50.300:FF:000011">
    <property type="entry name" value="Putative ABC transporter ATP-binding component"/>
    <property type="match status" value="1"/>
</dbReference>
<dbReference type="GO" id="GO:0003677">
    <property type="term" value="F:DNA binding"/>
    <property type="evidence" value="ECO:0007669"/>
    <property type="project" value="InterPro"/>
</dbReference>
<dbReference type="Gene3D" id="3.40.50.300">
    <property type="entry name" value="P-loop containing nucleotide triphosphate hydrolases"/>
    <property type="match status" value="2"/>
</dbReference>
<evidence type="ECO:0000313" key="6">
    <source>
        <dbReference type="EMBL" id="RPA65449.1"/>
    </source>
</evidence>
<dbReference type="InterPro" id="IPR027417">
    <property type="entry name" value="P-loop_NTPase"/>
</dbReference>
<dbReference type="Pfam" id="PF12848">
    <property type="entry name" value="ABC_tran_Xtn"/>
    <property type="match status" value="1"/>
</dbReference>
<feature type="region of interest" description="Disordered" evidence="4">
    <location>
        <begin position="555"/>
        <end position="581"/>
    </location>
</feature>
<dbReference type="AlphaFoldDB" id="A0A3N4GR62"/>
<evidence type="ECO:0000256" key="2">
    <source>
        <dbReference type="ARBA" id="ARBA00022741"/>
    </source>
</evidence>
<evidence type="ECO:0000256" key="4">
    <source>
        <dbReference type="SAM" id="MobiDB-lite"/>
    </source>
</evidence>